<reference evidence="1" key="1">
    <citation type="submission" date="2022-05" db="EMBL/GenBank/DDBJ databases">
        <authorList>
            <person name="Okamura Y."/>
        </authorList>
    </citation>
    <scope>NUCLEOTIDE SEQUENCE</scope>
</reference>
<name>A0A9P0TZD8_PIEBR</name>
<proteinExistence type="predicted"/>
<sequence length="211" mass="24294">MYKRNAGFEENVEEDEDYRYRHLSVLARRLQTVEFNDATNSTNNYEDDIAFTDDDWRNIDEIHKILDVIQTVVEALCRRDATLLTSDVFLKFALKKIDEMKTPLNEDLREIDIQLSTLTNEEELNRQLSQAVATDNSVPDTGSTCPSDDLLTTVRVEMALFENGGTRQRGRYLSLVKNYLHSKTIPPTSVEPEPIFSGLWLELSEIDCVRL</sequence>
<protein>
    <submittedName>
        <fullName evidence="1">Uncharacterized protein</fullName>
    </submittedName>
</protein>
<comment type="caution">
    <text evidence="1">The sequence shown here is derived from an EMBL/GenBank/DDBJ whole genome shotgun (WGS) entry which is preliminary data.</text>
</comment>
<keyword evidence="2" id="KW-1185">Reference proteome</keyword>
<organism evidence="1 2">
    <name type="scientific">Pieris brassicae</name>
    <name type="common">White butterfly</name>
    <name type="synonym">Large white butterfly</name>
    <dbReference type="NCBI Taxonomy" id="7116"/>
    <lineage>
        <taxon>Eukaryota</taxon>
        <taxon>Metazoa</taxon>
        <taxon>Ecdysozoa</taxon>
        <taxon>Arthropoda</taxon>
        <taxon>Hexapoda</taxon>
        <taxon>Insecta</taxon>
        <taxon>Pterygota</taxon>
        <taxon>Neoptera</taxon>
        <taxon>Endopterygota</taxon>
        <taxon>Lepidoptera</taxon>
        <taxon>Glossata</taxon>
        <taxon>Ditrysia</taxon>
        <taxon>Papilionoidea</taxon>
        <taxon>Pieridae</taxon>
        <taxon>Pierinae</taxon>
        <taxon>Pieris</taxon>
    </lineage>
</organism>
<dbReference type="AlphaFoldDB" id="A0A9P0TZD8"/>
<evidence type="ECO:0000313" key="2">
    <source>
        <dbReference type="Proteomes" id="UP001152562"/>
    </source>
</evidence>
<gene>
    <name evidence="1" type="ORF">PIBRA_LOCUS13954</name>
</gene>
<evidence type="ECO:0000313" key="1">
    <source>
        <dbReference type="EMBL" id="CAH4038391.1"/>
    </source>
</evidence>
<accession>A0A9P0TZD8</accession>
<dbReference type="Proteomes" id="UP001152562">
    <property type="component" value="Unassembled WGS sequence"/>
</dbReference>
<dbReference type="EMBL" id="CALOZG010000087">
    <property type="protein sequence ID" value="CAH4038391.1"/>
    <property type="molecule type" value="Genomic_DNA"/>
</dbReference>